<dbReference type="FunFam" id="3.30.70.270:FF:000001">
    <property type="entry name" value="Diguanylate cyclase domain protein"/>
    <property type="match status" value="1"/>
</dbReference>
<dbReference type="PROSITE" id="PS50887">
    <property type="entry name" value="GGDEF"/>
    <property type="match status" value="1"/>
</dbReference>
<dbReference type="GO" id="GO:0052621">
    <property type="term" value="F:diguanylate cyclase activity"/>
    <property type="evidence" value="ECO:0007669"/>
    <property type="project" value="TreeGrafter"/>
</dbReference>
<dbReference type="SMART" id="SM00091">
    <property type="entry name" value="PAS"/>
    <property type="match status" value="1"/>
</dbReference>
<dbReference type="AlphaFoldDB" id="A0A6N4VZG2"/>
<proteinExistence type="predicted"/>
<dbReference type="CDD" id="cd00130">
    <property type="entry name" value="PAS"/>
    <property type="match status" value="1"/>
</dbReference>
<dbReference type="Proteomes" id="UP000467249">
    <property type="component" value="Chromosome"/>
</dbReference>
<evidence type="ECO:0000313" key="3">
    <source>
        <dbReference type="EMBL" id="BBZ75020.1"/>
    </source>
</evidence>
<accession>A0A6N4VZG2</accession>
<keyword evidence="4" id="KW-1185">Reference proteome</keyword>
<dbReference type="CDD" id="cd01949">
    <property type="entry name" value="GGDEF"/>
    <property type="match status" value="1"/>
</dbReference>
<organism evidence="3 4">
    <name type="scientific">Mycolicibacterium anyangense</name>
    <dbReference type="NCBI Taxonomy" id="1431246"/>
    <lineage>
        <taxon>Bacteria</taxon>
        <taxon>Bacillati</taxon>
        <taxon>Actinomycetota</taxon>
        <taxon>Actinomycetes</taxon>
        <taxon>Mycobacteriales</taxon>
        <taxon>Mycobacteriaceae</taxon>
        <taxon>Mycolicibacterium</taxon>
    </lineage>
</organism>
<dbReference type="PANTHER" id="PTHR45138:SF9">
    <property type="entry name" value="DIGUANYLATE CYCLASE DGCM-RELATED"/>
    <property type="match status" value="1"/>
</dbReference>
<dbReference type="Gene3D" id="3.30.70.270">
    <property type="match status" value="1"/>
</dbReference>
<dbReference type="PANTHER" id="PTHR45138">
    <property type="entry name" value="REGULATORY COMPONENTS OF SENSORY TRANSDUCTION SYSTEM"/>
    <property type="match status" value="1"/>
</dbReference>
<dbReference type="Pfam" id="PF00990">
    <property type="entry name" value="GGDEF"/>
    <property type="match status" value="1"/>
</dbReference>
<feature type="domain" description="PAS" evidence="1">
    <location>
        <begin position="105"/>
        <end position="147"/>
    </location>
</feature>
<dbReference type="InterPro" id="IPR000014">
    <property type="entry name" value="PAS"/>
</dbReference>
<dbReference type="Pfam" id="PF13426">
    <property type="entry name" value="PAS_9"/>
    <property type="match status" value="1"/>
</dbReference>
<evidence type="ECO:0000259" key="1">
    <source>
        <dbReference type="PROSITE" id="PS50112"/>
    </source>
</evidence>
<name>A0A6N4VZG2_9MYCO</name>
<evidence type="ECO:0000313" key="4">
    <source>
        <dbReference type="Proteomes" id="UP000467249"/>
    </source>
</evidence>
<dbReference type="InterPro" id="IPR035965">
    <property type="entry name" value="PAS-like_dom_sf"/>
</dbReference>
<feature type="domain" description="GGDEF" evidence="2">
    <location>
        <begin position="266"/>
        <end position="401"/>
    </location>
</feature>
<dbReference type="KEGG" id="many:MANY_03570"/>
<dbReference type="GO" id="GO:1902201">
    <property type="term" value="P:negative regulation of bacterial-type flagellum-dependent cell motility"/>
    <property type="evidence" value="ECO:0007669"/>
    <property type="project" value="TreeGrafter"/>
</dbReference>
<dbReference type="EMBL" id="AP022620">
    <property type="protein sequence ID" value="BBZ75020.1"/>
    <property type="molecule type" value="Genomic_DNA"/>
</dbReference>
<gene>
    <name evidence="3" type="ORF">MANY_03570</name>
</gene>
<dbReference type="PROSITE" id="PS50112">
    <property type="entry name" value="PAS"/>
    <property type="match status" value="1"/>
</dbReference>
<protein>
    <recommendedName>
        <fullName evidence="5">Diguanylate cyclase</fullName>
    </recommendedName>
</protein>
<reference evidence="3 4" key="1">
    <citation type="journal article" date="2019" name="Emerg. Microbes Infect.">
        <title>Comprehensive subspecies identification of 175 nontuberculous mycobacteria species based on 7547 genomic profiles.</title>
        <authorList>
            <person name="Matsumoto Y."/>
            <person name="Kinjo T."/>
            <person name="Motooka D."/>
            <person name="Nabeya D."/>
            <person name="Jung N."/>
            <person name="Uechi K."/>
            <person name="Horii T."/>
            <person name="Iida T."/>
            <person name="Fujita J."/>
            <person name="Nakamura S."/>
        </authorList>
    </citation>
    <scope>NUCLEOTIDE SEQUENCE [LARGE SCALE GENOMIC DNA]</scope>
    <source>
        <strain evidence="3 4">JCM 30275</strain>
    </source>
</reference>
<evidence type="ECO:0008006" key="5">
    <source>
        <dbReference type="Google" id="ProtNLM"/>
    </source>
</evidence>
<dbReference type="RefSeq" id="WP_197748403.1">
    <property type="nucleotide sequence ID" value="NZ_AP022620.1"/>
</dbReference>
<dbReference type="NCBIfam" id="TIGR00254">
    <property type="entry name" value="GGDEF"/>
    <property type="match status" value="1"/>
</dbReference>
<dbReference type="InterPro" id="IPR029787">
    <property type="entry name" value="Nucleotide_cyclase"/>
</dbReference>
<dbReference type="GO" id="GO:0043709">
    <property type="term" value="P:cell adhesion involved in single-species biofilm formation"/>
    <property type="evidence" value="ECO:0007669"/>
    <property type="project" value="TreeGrafter"/>
</dbReference>
<dbReference type="InterPro" id="IPR043128">
    <property type="entry name" value="Rev_trsase/Diguanyl_cyclase"/>
</dbReference>
<dbReference type="SUPFAM" id="SSF55073">
    <property type="entry name" value="Nucleotide cyclase"/>
    <property type="match status" value="1"/>
</dbReference>
<dbReference type="InterPro" id="IPR000160">
    <property type="entry name" value="GGDEF_dom"/>
</dbReference>
<dbReference type="Gene3D" id="3.30.450.20">
    <property type="entry name" value="PAS domain"/>
    <property type="match status" value="1"/>
</dbReference>
<dbReference type="GO" id="GO:0005886">
    <property type="term" value="C:plasma membrane"/>
    <property type="evidence" value="ECO:0007669"/>
    <property type="project" value="TreeGrafter"/>
</dbReference>
<sequence length="411" mass="44712">MGASILPPFAAELIVDAGGVILECDAAAGAVLGTADSTPLVGRAVETVLPSELAAPVRAHLDAGGPHGAVFDAAGRRFIVRPTPRPDRFAIEVEDVAARTAAWRRLHLTQTTIDRMTDMIIWLDPDGRYVFVNPGATALLGYSAEELSTLRVVDVDPMFDEQRWREHWQDIVERKSFTIETVNTTKSGERVPIEVTVNYVEHQGAQYNCSIVRDISERKRFEAQLLELNQKITRLSNTDELTGIANRRRANAALAERITAHIVSGDPLSVIMIDVDHFKAFNDHYGHAAGDDCLCRVAHAVDGVVTEVGGLAARYGGEEFLCLLPAADEAAAHAVAVRIQQSVADLAIPHAASGSPGVVTLSIGVLTVRDHFDAASILATVDEYLYRAKRQGRNRIVGGEDRPMRQRHARP</sequence>
<dbReference type="SUPFAM" id="SSF55785">
    <property type="entry name" value="PYP-like sensor domain (PAS domain)"/>
    <property type="match status" value="1"/>
</dbReference>
<evidence type="ECO:0000259" key="2">
    <source>
        <dbReference type="PROSITE" id="PS50887"/>
    </source>
</evidence>
<dbReference type="NCBIfam" id="TIGR00229">
    <property type="entry name" value="sensory_box"/>
    <property type="match status" value="1"/>
</dbReference>
<dbReference type="SMART" id="SM00267">
    <property type="entry name" value="GGDEF"/>
    <property type="match status" value="1"/>
</dbReference>
<dbReference type="InterPro" id="IPR050469">
    <property type="entry name" value="Diguanylate_Cyclase"/>
</dbReference>